<dbReference type="CDD" id="cd17546">
    <property type="entry name" value="REC_hyHK_CKI1_RcsC-like"/>
    <property type="match status" value="1"/>
</dbReference>
<dbReference type="Pfam" id="PF08448">
    <property type="entry name" value="PAS_4"/>
    <property type="match status" value="2"/>
</dbReference>
<proteinExistence type="predicted"/>
<keyword evidence="5" id="KW-0418">Kinase</keyword>
<dbReference type="Pfam" id="PF00072">
    <property type="entry name" value="Response_reg"/>
    <property type="match status" value="1"/>
</dbReference>
<dbReference type="Gene3D" id="1.10.287.130">
    <property type="match status" value="1"/>
</dbReference>
<keyword evidence="3 6" id="KW-0597">Phosphoprotein</keyword>
<feature type="domain" description="Response regulatory" evidence="9">
    <location>
        <begin position="667"/>
        <end position="785"/>
    </location>
</feature>
<dbReference type="InterPro" id="IPR003661">
    <property type="entry name" value="HisK_dim/P_dom"/>
</dbReference>
<dbReference type="PANTHER" id="PTHR43047:SF72">
    <property type="entry name" value="OSMOSENSING HISTIDINE PROTEIN KINASE SLN1"/>
    <property type="match status" value="1"/>
</dbReference>
<evidence type="ECO:0000259" key="9">
    <source>
        <dbReference type="PROSITE" id="PS50110"/>
    </source>
</evidence>
<evidence type="ECO:0000256" key="3">
    <source>
        <dbReference type="ARBA" id="ARBA00022553"/>
    </source>
</evidence>
<dbReference type="PROSITE" id="PS50110">
    <property type="entry name" value="RESPONSE_REGULATORY"/>
    <property type="match status" value="1"/>
</dbReference>
<dbReference type="SMART" id="SM00448">
    <property type="entry name" value="REC"/>
    <property type="match status" value="1"/>
</dbReference>
<dbReference type="Proteomes" id="UP000317646">
    <property type="component" value="Unassembled WGS sequence"/>
</dbReference>
<evidence type="ECO:0000256" key="2">
    <source>
        <dbReference type="ARBA" id="ARBA00012438"/>
    </source>
</evidence>
<evidence type="ECO:0000313" key="10">
    <source>
        <dbReference type="EMBL" id="TPG62960.1"/>
    </source>
</evidence>
<dbReference type="InterPro" id="IPR004358">
    <property type="entry name" value="Sig_transdc_His_kin-like_C"/>
</dbReference>
<sequence>MVAASSPPPATADTLAELRAQLAAERAHRCRAEAEAIHLRLTAHLAERSSNALVRLGPEGQLQYANDASFRVPELVGGPGTPVREWMNATAAEVWGTGESSEHELAVAGHSFLVCVVPVQEDGETYTLFYLTDVTKLRAAETELREQHTFYEALLQHMPAAVSVLDADQRLTYRNPAGNSLIRKADLGETFAEYCRANGLPGALAERRKRMFQRAVAQRVGVDWEEEWPGDGTRPPMHWLRSYQPVFHADGALRVVISYGLDVSGRRQAEAQARASEAAVEAQQAFVAQVLDLNPNLIYVRKPQAGVVFQNRAMLELRQLVKQLAGTATATAAIQPDERTSFDGSDNEVVALGRPLMVSDRLTLPNGEVRWYQSMKCPLVQPDGTAHVLCVSTDITTLKAAQLAAEAAATARENFLANMSHEIRTPLHGVLGMAALLAKTPLAPDQQRFVGTIQHTGQHLLSVVNDVLDMAKITSGQLELEQTAFNLCESMGDAVQPLGILAQQKGITVVGTRLSASCEHPWVVGDPYRLNQILLNLMSNAIKFTPPGGTITVGGYFLSETDTTTTTEFRVTDTGIGIAPDKLEAIFEEFTQAYADTARHFGGTGLGLSICRALVKQMGGALRVQSEVGQGSAFAFTITLPKAAAAEQAAALAPPPAPAHGAMRGRRVLLAEDNPVSAEVAQLLLASHGVAVDVAASGAAALALFAAHAYDAVLMDIQMPGMNGLEATARLRAHPDPARAATPILALTANAFRADADKYRAAGLNDTLAKPYVEAELLAKLAALLGEALPGLAEIETGAEAEPPLPAPNAGPDGEGPGPLFDLAQLRETAHGSLVFINRILAAFHANMPGALAELRAAQAATDLTVLAALAHRLRPSLQLLGARLLAPHLAVLEAPGVASVEAHRAARALAQGLAALIRHVPQSVPA</sequence>
<dbReference type="RefSeq" id="WP_140468839.1">
    <property type="nucleotide sequence ID" value="NZ_RCYZ01000008.1"/>
</dbReference>
<comment type="catalytic activity">
    <reaction evidence="1">
        <text>ATP + protein L-histidine = ADP + protein N-phospho-L-histidine.</text>
        <dbReference type="EC" id="2.7.13.3"/>
    </reaction>
</comment>
<dbReference type="CDD" id="cd00082">
    <property type="entry name" value="HisKA"/>
    <property type="match status" value="1"/>
</dbReference>
<name>A0A502GNS8_9BACT</name>
<dbReference type="PANTHER" id="PTHR43047">
    <property type="entry name" value="TWO-COMPONENT HISTIDINE PROTEIN KINASE"/>
    <property type="match status" value="1"/>
</dbReference>
<dbReference type="Gene3D" id="1.20.120.160">
    <property type="entry name" value="HPT domain"/>
    <property type="match status" value="1"/>
</dbReference>
<evidence type="ECO:0000256" key="4">
    <source>
        <dbReference type="ARBA" id="ARBA00022679"/>
    </source>
</evidence>
<dbReference type="GO" id="GO:0009927">
    <property type="term" value="F:histidine phosphotransfer kinase activity"/>
    <property type="evidence" value="ECO:0007669"/>
    <property type="project" value="TreeGrafter"/>
</dbReference>
<dbReference type="Gene3D" id="3.30.565.10">
    <property type="entry name" value="Histidine kinase-like ATPase, C-terminal domain"/>
    <property type="match status" value="1"/>
</dbReference>
<feature type="modified residue" description="4-aspartylphosphate" evidence="6">
    <location>
        <position position="716"/>
    </location>
</feature>
<dbReference type="InterPro" id="IPR001789">
    <property type="entry name" value="Sig_transdc_resp-reg_receiver"/>
</dbReference>
<evidence type="ECO:0000259" key="8">
    <source>
        <dbReference type="PROSITE" id="PS50109"/>
    </source>
</evidence>
<dbReference type="SUPFAM" id="SSF47226">
    <property type="entry name" value="Histidine-containing phosphotransfer domain, HPT domain"/>
    <property type="match status" value="1"/>
</dbReference>
<accession>A0A502GNS8</accession>
<dbReference type="OrthoDB" id="9797097at2"/>
<evidence type="ECO:0000256" key="5">
    <source>
        <dbReference type="ARBA" id="ARBA00022777"/>
    </source>
</evidence>
<dbReference type="InterPro" id="IPR003594">
    <property type="entry name" value="HATPase_dom"/>
</dbReference>
<dbReference type="FunFam" id="3.30.565.10:FF:000010">
    <property type="entry name" value="Sensor histidine kinase RcsC"/>
    <property type="match status" value="1"/>
</dbReference>
<keyword evidence="4" id="KW-0808">Transferase</keyword>
<evidence type="ECO:0000313" key="11">
    <source>
        <dbReference type="Proteomes" id="UP000317646"/>
    </source>
</evidence>
<dbReference type="Pfam" id="PF00512">
    <property type="entry name" value="HisKA"/>
    <property type="match status" value="1"/>
</dbReference>
<evidence type="ECO:0000256" key="7">
    <source>
        <dbReference type="SAM" id="MobiDB-lite"/>
    </source>
</evidence>
<dbReference type="Gene3D" id="3.30.450.20">
    <property type="entry name" value="PAS domain"/>
    <property type="match status" value="2"/>
</dbReference>
<dbReference type="GO" id="GO:0005886">
    <property type="term" value="C:plasma membrane"/>
    <property type="evidence" value="ECO:0007669"/>
    <property type="project" value="TreeGrafter"/>
</dbReference>
<dbReference type="PRINTS" id="PR00344">
    <property type="entry name" value="BCTRLSENSOR"/>
</dbReference>
<dbReference type="PROSITE" id="PS50109">
    <property type="entry name" value="HIS_KIN"/>
    <property type="match status" value="1"/>
</dbReference>
<dbReference type="AlphaFoldDB" id="A0A502GNS8"/>
<keyword evidence="11" id="KW-1185">Reference proteome</keyword>
<dbReference type="EMBL" id="RCYZ01000008">
    <property type="protein sequence ID" value="TPG62960.1"/>
    <property type="molecule type" value="Genomic_DNA"/>
</dbReference>
<dbReference type="InterPro" id="IPR036890">
    <property type="entry name" value="HATPase_C_sf"/>
</dbReference>
<dbReference type="Pfam" id="PF02518">
    <property type="entry name" value="HATPase_c"/>
    <property type="match status" value="1"/>
</dbReference>
<comment type="caution">
    <text evidence="10">The sequence shown here is derived from an EMBL/GenBank/DDBJ whole genome shotgun (WGS) entry which is preliminary data.</text>
</comment>
<organism evidence="10 11">
    <name type="scientific">Hymenobacter nivis</name>
    <dbReference type="NCBI Taxonomy" id="1850093"/>
    <lineage>
        <taxon>Bacteria</taxon>
        <taxon>Pseudomonadati</taxon>
        <taxon>Bacteroidota</taxon>
        <taxon>Cytophagia</taxon>
        <taxon>Cytophagales</taxon>
        <taxon>Hymenobacteraceae</taxon>
        <taxon>Hymenobacter</taxon>
    </lineage>
</organism>
<dbReference type="EC" id="2.7.13.3" evidence="2"/>
<dbReference type="SUPFAM" id="SSF47384">
    <property type="entry name" value="Homodimeric domain of signal transducing histidine kinase"/>
    <property type="match status" value="1"/>
</dbReference>
<dbReference type="SMART" id="SM00388">
    <property type="entry name" value="HisKA"/>
    <property type="match status" value="1"/>
</dbReference>
<dbReference type="InterPro" id="IPR036641">
    <property type="entry name" value="HPT_dom_sf"/>
</dbReference>
<dbReference type="Gene3D" id="3.40.50.2300">
    <property type="match status" value="1"/>
</dbReference>
<gene>
    <name evidence="10" type="ORF">EAH73_18025</name>
</gene>
<feature type="domain" description="Histidine kinase" evidence="8">
    <location>
        <begin position="418"/>
        <end position="644"/>
    </location>
</feature>
<dbReference type="InterPro" id="IPR036097">
    <property type="entry name" value="HisK_dim/P_sf"/>
</dbReference>
<evidence type="ECO:0000256" key="6">
    <source>
        <dbReference type="PROSITE-ProRule" id="PRU00169"/>
    </source>
</evidence>
<dbReference type="GO" id="GO:0000155">
    <property type="term" value="F:phosphorelay sensor kinase activity"/>
    <property type="evidence" value="ECO:0007669"/>
    <property type="project" value="InterPro"/>
</dbReference>
<dbReference type="CDD" id="cd16922">
    <property type="entry name" value="HATPase_EvgS-ArcB-TorS-like"/>
    <property type="match status" value="1"/>
</dbReference>
<feature type="region of interest" description="Disordered" evidence="7">
    <location>
        <begin position="800"/>
        <end position="821"/>
    </location>
</feature>
<dbReference type="SMART" id="SM00387">
    <property type="entry name" value="HATPase_c"/>
    <property type="match status" value="1"/>
</dbReference>
<dbReference type="InterPro" id="IPR013656">
    <property type="entry name" value="PAS_4"/>
</dbReference>
<dbReference type="InterPro" id="IPR005467">
    <property type="entry name" value="His_kinase_dom"/>
</dbReference>
<protein>
    <recommendedName>
        <fullName evidence="2">histidine kinase</fullName>
        <ecNumber evidence="2">2.7.13.3</ecNumber>
    </recommendedName>
</protein>
<dbReference type="SUPFAM" id="SSF55785">
    <property type="entry name" value="PYP-like sensor domain (PAS domain)"/>
    <property type="match status" value="2"/>
</dbReference>
<reference evidence="10 11" key="1">
    <citation type="journal article" date="2019" name="Environ. Microbiol.">
        <title>Species interactions and distinct microbial communities in high Arctic permafrost affected cryosols are associated with the CH4 and CO2 gas fluxes.</title>
        <authorList>
            <person name="Altshuler I."/>
            <person name="Hamel J."/>
            <person name="Turney S."/>
            <person name="Magnuson E."/>
            <person name="Levesque R."/>
            <person name="Greer C."/>
            <person name="Whyte L.G."/>
        </authorList>
    </citation>
    <scope>NUCLEOTIDE SEQUENCE [LARGE SCALE GENOMIC DNA]</scope>
    <source>
        <strain evidence="10 11">S9.2P</strain>
    </source>
</reference>
<dbReference type="InterPro" id="IPR011006">
    <property type="entry name" value="CheY-like_superfamily"/>
</dbReference>
<dbReference type="InterPro" id="IPR035965">
    <property type="entry name" value="PAS-like_dom_sf"/>
</dbReference>
<evidence type="ECO:0000256" key="1">
    <source>
        <dbReference type="ARBA" id="ARBA00000085"/>
    </source>
</evidence>
<dbReference type="SUPFAM" id="SSF55874">
    <property type="entry name" value="ATPase domain of HSP90 chaperone/DNA topoisomerase II/histidine kinase"/>
    <property type="match status" value="1"/>
</dbReference>
<dbReference type="SUPFAM" id="SSF52172">
    <property type="entry name" value="CheY-like"/>
    <property type="match status" value="1"/>
</dbReference>